<feature type="domain" description="SIS" evidence="12">
    <location>
        <begin position="299"/>
        <end position="439"/>
    </location>
</feature>
<dbReference type="Pfam" id="PF01380">
    <property type="entry name" value="SIS"/>
    <property type="match status" value="2"/>
</dbReference>
<evidence type="ECO:0000256" key="4">
    <source>
        <dbReference type="ARBA" id="ARBA00016090"/>
    </source>
</evidence>
<feature type="domain" description="SIS" evidence="12">
    <location>
        <begin position="472"/>
        <end position="615"/>
    </location>
</feature>
<evidence type="ECO:0000256" key="7">
    <source>
        <dbReference type="ARBA" id="ARBA00022679"/>
    </source>
</evidence>
<dbReference type="Gene3D" id="3.60.20.10">
    <property type="entry name" value="Glutamine Phosphoribosylpyrophosphate, subunit 1, domain 1"/>
    <property type="match status" value="1"/>
</dbReference>
<dbReference type="GO" id="GO:0046349">
    <property type="term" value="P:amino sugar biosynthetic process"/>
    <property type="evidence" value="ECO:0007669"/>
    <property type="project" value="UniProtKB-ARBA"/>
</dbReference>
<evidence type="ECO:0000256" key="3">
    <source>
        <dbReference type="ARBA" id="ARBA00012916"/>
    </source>
</evidence>
<dbReference type="AlphaFoldDB" id="A0A948TER1"/>
<evidence type="ECO:0000256" key="6">
    <source>
        <dbReference type="ARBA" id="ARBA00022576"/>
    </source>
</evidence>
<dbReference type="GO" id="GO:0005829">
    <property type="term" value="C:cytosol"/>
    <property type="evidence" value="ECO:0007669"/>
    <property type="project" value="TreeGrafter"/>
</dbReference>
<dbReference type="GO" id="GO:0006047">
    <property type="term" value="P:UDP-N-acetylglucosamine metabolic process"/>
    <property type="evidence" value="ECO:0007669"/>
    <property type="project" value="TreeGrafter"/>
</dbReference>
<accession>A0A948TER1</accession>
<comment type="caution">
    <text evidence="13">The sequence shown here is derived from an EMBL/GenBank/DDBJ whole genome shotgun (WGS) entry which is preliminary data.</text>
</comment>
<dbReference type="InterPro" id="IPR029055">
    <property type="entry name" value="Ntn_hydrolases_N"/>
</dbReference>
<dbReference type="InterPro" id="IPR035490">
    <property type="entry name" value="GlmS/FrlB_SIS"/>
</dbReference>
<dbReference type="SUPFAM" id="SSF53697">
    <property type="entry name" value="SIS domain"/>
    <property type="match status" value="1"/>
</dbReference>
<dbReference type="GO" id="GO:0006002">
    <property type="term" value="P:fructose 6-phosphate metabolic process"/>
    <property type="evidence" value="ECO:0007669"/>
    <property type="project" value="TreeGrafter"/>
</dbReference>
<dbReference type="FunFam" id="3.60.20.10:FF:000006">
    <property type="entry name" value="Glutamine--fructose-6-phosphate aminotransferase [isomerizing]"/>
    <property type="match status" value="1"/>
</dbReference>
<dbReference type="InterPro" id="IPR001347">
    <property type="entry name" value="SIS_dom"/>
</dbReference>
<dbReference type="NCBIfam" id="TIGR01135">
    <property type="entry name" value="glmS"/>
    <property type="match status" value="1"/>
</dbReference>
<evidence type="ECO:0000256" key="2">
    <source>
        <dbReference type="ARBA" id="ARBA00004496"/>
    </source>
</evidence>
<dbReference type="PANTHER" id="PTHR10937:SF0">
    <property type="entry name" value="GLUTAMINE--FRUCTOSE-6-PHOSPHATE TRANSAMINASE (ISOMERIZING)"/>
    <property type="match status" value="1"/>
</dbReference>
<evidence type="ECO:0000256" key="8">
    <source>
        <dbReference type="ARBA" id="ARBA00022737"/>
    </source>
</evidence>
<feature type="active site" description="Nucleophile; for GATase activity" evidence="10">
    <location>
        <position position="2"/>
    </location>
</feature>
<dbReference type="InterPro" id="IPR047084">
    <property type="entry name" value="GFAT_N"/>
</dbReference>
<evidence type="ECO:0000259" key="12">
    <source>
        <dbReference type="PROSITE" id="PS51464"/>
    </source>
</evidence>
<comment type="function">
    <text evidence="10">Catalyzes the first step in hexosamine metabolism, converting fructose-6P into glucosamine-6P using glutamine as a nitrogen source.</text>
</comment>
<feature type="active site" description="For Fru-6P isomerization activity" evidence="10">
    <location>
        <position position="620"/>
    </location>
</feature>
<name>A0A948TER1_9GAMM</name>
<dbReference type="InterPro" id="IPR035466">
    <property type="entry name" value="GlmS/AgaS_SIS"/>
</dbReference>
<dbReference type="GO" id="GO:0006487">
    <property type="term" value="P:protein N-linked glycosylation"/>
    <property type="evidence" value="ECO:0007669"/>
    <property type="project" value="TreeGrafter"/>
</dbReference>
<proteinExistence type="inferred from homology"/>
<dbReference type="NCBIfam" id="NF001484">
    <property type="entry name" value="PRK00331.1"/>
    <property type="match status" value="1"/>
</dbReference>
<reference evidence="13" key="2">
    <citation type="submission" date="2021-04" db="EMBL/GenBank/DDBJ databases">
        <authorList>
            <person name="Gilroy R."/>
        </authorList>
    </citation>
    <scope>NUCLEOTIDE SEQUENCE</scope>
    <source>
        <strain evidence="13">378</strain>
    </source>
</reference>
<dbReference type="GO" id="GO:0097367">
    <property type="term" value="F:carbohydrate derivative binding"/>
    <property type="evidence" value="ECO:0007669"/>
    <property type="project" value="InterPro"/>
</dbReference>
<dbReference type="PROSITE" id="PS51464">
    <property type="entry name" value="SIS"/>
    <property type="match status" value="2"/>
</dbReference>
<keyword evidence="8" id="KW-0677">Repeat</keyword>
<dbReference type="Gene3D" id="3.40.50.10490">
    <property type="entry name" value="Glucose-6-phosphate isomerase like protein, domain 1"/>
    <property type="match status" value="2"/>
</dbReference>
<evidence type="ECO:0000259" key="11">
    <source>
        <dbReference type="PROSITE" id="PS51278"/>
    </source>
</evidence>
<dbReference type="InterPro" id="IPR005855">
    <property type="entry name" value="GFAT"/>
</dbReference>
<dbReference type="SUPFAM" id="SSF56235">
    <property type="entry name" value="N-terminal nucleophile aminohydrolases (Ntn hydrolases)"/>
    <property type="match status" value="1"/>
</dbReference>
<dbReference type="CDD" id="cd00714">
    <property type="entry name" value="GFAT"/>
    <property type="match status" value="1"/>
</dbReference>
<evidence type="ECO:0000256" key="10">
    <source>
        <dbReference type="HAMAP-Rule" id="MF_00164"/>
    </source>
</evidence>
<dbReference type="CDD" id="cd05008">
    <property type="entry name" value="SIS_GlmS_GlmD_1"/>
    <property type="match status" value="1"/>
</dbReference>
<organism evidence="13 14">
    <name type="scientific">Candidatus Anaerobiospirillum pullicola</name>
    <dbReference type="NCBI Taxonomy" id="2838451"/>
    <lineage>
        <taxon>Bacteria</taxon>
        <taxon>Pseudomonadati</taxon>
        <taxon>Pseudomonadota</taxon>
        <taxon>Gammaproteobacteria</taxon>
        <taxon>Aeromonadales</taxon>
        <taxon>Succinivibrionaceae</taxon>
        <taxon>Anaerobiospirillum</taxon>
    </lineage>
</organism>
<sequence>MCGIVAAIAQRPIAEILLVGLHALEYRGYDSAGLYVCSSDPQDAGHLVRSTGKVSALEALVHKRHANGTLGVAHTRWATHGRPTEANAHPHCVGDITLVHNGIIENYQELKTKLQAQGYSFKSDTDTEVLAALIDSCKQAGQAMPQALDSALAQVQGSYAIAMVVKGEHDRFYVARKGSPLVLGVGIGENFAASDVLALLPVTSRFIYLEDGDRAVLTCHEYHIFDAQGHEVQREVQSLELNSELLGKGPYKHYMQKEIFEQPEAVANTLMGRLSEDNVTSGAFIYNATRNEGAAELDFLECLAHINHIEIVACGTSYHAGLVGKYFLEEYAGVSTEVTIASEYRYKRTIVPPHSLFVTLSQSGETADTLAALKLAQSQGYAHTMCVCNVANSSLVRESQFAFFTRAGTEIGVASTKAFTTQLVALTMLTLALGRKRGEIDAAKGKEMVQALNSAPAVISEVLKLDTQIEALSHEFVGKEHSLFLGRGPMYPIALEGALKLKEISYIHAEGYASGELKHGPIALIDSKMPVIVVAPDNKLLPKLISNIEEVRARGGRLYIFAGTNLELGPDAAQQCVLMQVSDVSPFISPMIFTVPLQLLAYHVAVINGTDVDQPRNLAKSVTVE</sequence>
<dbReference type="FunFam" id="3.40.50.10490:FF:000002">
    <property type="entry name" value="Glutamine--fructose-6-phosphate aminotransferase [isomerizing]"/>
    <property type="match status" value="1"/>
</dbReference>
<protein>
    <recommendedName>
        <fullName evidence="4 10">Glutamine--fructose-6-phosphate aminotransferase [isomerizing]</fullName>
        <ecNumber evidence="3 10">2.6.1.16</ecNumber>
    </recommendedName>
    <alternativeName>
        <fullName evidence="10">D-fructose-6-phosphate amidotransferase</fullName>
    </alternativeName>
    <alternativeName>
        <fullName evidence="10">GFAT</fullName>
    </alternativeName>
    <alternativeName>
        <fullName evidence="10">Glucosamine-6-phosphate synthase</fullName>
    </alternativeName>
    <alternativeName>
        <fullName evidence="10">Hexosephosphate aminotransferase</fullName>
    </alternativeName>
    <alternativeName>
        <fullName evidence="10">L-glutamine--D-fructose-6-phosphate amidotransferase</fullName>
    </alternativeName>
</protein>
<evidence type="ECO:0000256" key="9">
    <source>
        <dbReference type="ARBA" id="ARBA00022962"/>
    </source>
</evidence>
<feature type="initiator methionine" description="Removed" evidence="10">
    <location>
        <position position="1"/>
    </location>
</feature>
<dbReference type="Proteomes" id="UP000733611">
    <property type="component" value="Unassembled WGS sequence"/>
</dbReference>
<dbReference type="EC" id="2.6.1.16" evidence="3 10"/>
<comment type="catalytic activity">
    <reaction evidence="1 10">
        <text>D-fructose 6-phosphate + L-glutamine = D-glucosamine 6-phosphate + L-glutamate</text>
        <dbReference type="Rhea" id="RHEA:13237"/>
        <dbReference type="ChEBI" id="CHEBI:29985"/>
        <dbReference type="ChEBI" id="CHEBI:58359"/>
        <dbReference type="ChEBI" id="CHEBI:58725"/>
        <dbReference type="ChEBI" id="CHEBI:61527"/>
        <dbReference type="EC" id="2.6.1.16"/>
    </reaction>
</comment>
<dbReference type="GO" id="GO:0004360">
    <property type="term" value="F:glutamine-fructose-6-phosphate transaminase (isomerizing) activity"/>
    <property type="evidence" value="ECO:0007669"/>
    <property type="project" value="UniProtKB-UniRule"/>
</dbReference>
<keyword evidence="6 10" id="KW-0032">Aminotransferase</keyword>
<dbReference type="Pfam" id="PF13522">
    <property type="entry name" value="GATase_6"/>
    <property type="match status" value="1"/>
</dbReference>
<comment type="subunit">
    <text evidence="10">Homodimer.</text>
</comment>
<keyword evidence="5 10" id="KW-0963">Cytoplasm</keyword>
<dbReference type="InterPro" id="IPR046348">
    <property type="entry name" value="SIS_dom_sf"/>
</dbReference>
<dbReference type="GO" id="GO:0005975">
    <property type="term" value="P:carbohydrate metabolic process"/>
    <property type="evidence" value="ECO:0007669"/>
    <property type="project" value="UniProtKB-UniRule"/>
</dbReference>
<keyword evidence="9" id="KW-0315">Glutamine amidotransferase</keyword>
<dbReference type="InterPro" id="IPR017932">
    <property type="entry name" value="GATase_2_dom"/>
</dbReference>
<dbReference type="FunFam" id="3.40.50.10490:FF:000001">
    <property type="entry name" value="Glutamine--fructose-6-phosphate aminotransferase [isomerizing]"/>
    <property type="match status" value="1"/>
</dbReference>
<evidence type="ECO:0000256" key="1">
    <source>
        <dbReference type="ARBA" id="ARBA00001031"/>
    </source>
</evidence>
<evidence type="ECO:0000256" key="5">
    <source>
        <dbReference type="ARBA" id="ARBA00022490"/>
    </source>
</evidence>
<gene>
    <name evidence="10 13" type="primary">glmS</name>
    <name evidence="13" type="ORF">H9847_01530</name>
</gene>
<evidence type="ECO:0000313" key="13">
    <source>
        <dbReference type="EMBL" id="MBU3843544.1"/>
    </source>
</evidence>
<dbReference type="HAMAP" id="MF_00164">
    <property type="entry name" value="GlmS"/>
    <property type="match status" value="1"/>
</dbReference>
<dbReference type="PROSITE" id="PS51278">
    <property type="entry name" value="GATASE_TYPE_2"/>
    <property type="match status" value="1"/>
</dbReference>
<feature type="domain" description="Glutamine amidotransferase type-2" evidence="11">
    <location>
        <begin position="2"/>
        <end position="220"/>
    </location>
</feature>
<dbReference type="EMBL" id="JAHLFE010000027">
    <property type="protein sequence ID" value="MBU3843544.1"/>
    <property type="molecule type" value="Genomic_DNA"/>
</dbReference>
<comment type="subcellular location">
    <subcellularLocation>
        <location evidence="2 10">Cytoplasm</location>
    </subcellularLocation>
</comment>
<dbReference type="PANTHER" id="PTHR10937">
    <property type="entry name" value="GLUCOSAMINE--FRUCTOSE-6-PHOSPHATE AMINOTRANSFERASE, ISOMERIZING"/>
    <property type="match status" value="1"/>
</dbReference>
<reference evidence="13" key="1">
    <citation type="journal article" date="2021" name="PeerJ">
        <title>Extensive microbial diversity within the chicken gut microbiome revealed by metagenomics and culture.</title>
        <authorList>
            <person name="Gilroy R."/>
            <person name="Ravi A."/>
            <person name="Getino M."/>
            <person name="Pursley I."/>
            <person name="Horton D.L."/>
            <person name="Alikhan N.F."/>
            <person name="Baker D."/>
            <person name="Gharbi K."/>
            <person name="Hall N."/>
            <person name="Watson M."/>
            <person name="Adriaenssens E.M."/>
            <person name="Foster-Nyarko E."/>
            <person name="Jarju S."/>
            <person name="Secka A."/>
            <person name="Antonio M."/>
            <person name="Oren A."/>
            <person name="Chaudhuri R.R."/>
            <person name="La Ragione R."/>
            <person name="Hildebrand F."/>
            <person name="Pallen M.J."/>
        </authorList>
    </citation>
    <scope>NUCLEOTIDE SEQUENCE</scope>
    <source>
        <strain evidence="13">378</strain>
    </source>
</reference>
<dbReference type="CDD" id="cd05009">
    <property type="entry name" value="SIS_GlmS_GlmD_2"/>
    <property type="match status" value="1"/>
</dbReference>
<keyword evidence="7 10" id="KW-0808">Transferase</keyword>
<evidence type="ECO:0000313" key="14">
    <source>
        <dbReference type="Proteomes" id="UP000733611"/>
    </source>
</evidence>